<reference evidence="2" key="1">
    <citation type="submission" date="2014-09" db="EMBL/GenBank/DDBJ databases">
        <authorList>
            <person name="Mudge J."/>
            <person name="Ramaraj T."/>
            <person name="Lindquist I.E."/>
            <person name="Bharti A.K."/>
            <person name="Sundararajan A."/>
            <person name="Cameron C.T."/>
            <person name="Woodward J.E."/>
            <person name="May G.D."/>
            <person name="Brubaker C."/>
            <person name="Broadhvest J."/>
            <person name="Wilkins T.A."/>
        </authorList>
    </citation>
    <scope>NUCLEOTIDE SEQUENCE</scope>
    <source>
        <strain evidence="2">cv. AKA8401</strain>
    </source>
</reference>
<comment type="caution">
    <text evidence="1">The sequence shown here is derived from an EMBL/GenBank/DDBJ whole genome shotgun (WGS) entry which is preliminary data.</text>
</comment>
<keyword evidence="2" id="KW-1185">Reference proteome</keyword>
<dbReference type="EMBL" id="JRRC01485983">
    <property type="protein sequence ID" value="KHG07954.1"/>
    <property type="molecule type" value="Genomic_DNA"/>
</dbReference>
<name>A0A0B0N7X8_GOSAR</name>
<evidence type="ECO:0000313" key="1">
    <source>
        <dbReference type="EMBL" id="KHG07954.1"/>
    </source>
</evidence>
<dbReference type="AlphaFoldDB" id="A0A0B0N7X8"/>
<organism evidence="1 2">
    <name type="scientific">Gossypium arboreum</name>
    <name type="common">Tree cotton</name>
    <name type="synonym">Gossypium nanking</name>
    <dbReference type="NCBI Taxonomy" id="29729"/>
    <lineage>
        <taxon>Eukaryota</taxon>
        <taxon>Viridiplantae</taxon>
        <taxon>Streptophyta</taxon>
        <taxon>Embryophyta</taxon>
        <taxon>Tracheophyta</taxon>
        <taxon>Spermatophyta</taxon>
        <taxon>Magnoliopsida</taxon>
        <taxon>eudicotyledons</taxon>
        <taxon>Gunneridae</taxon>
        <taxon>Pentapetalae</taxon>
        <taxon>rosids</taxon>
        <taxon>malvids</taxon>
        <taxon>Malvales</taxon>
        <taxon>Malvaceae</taxon>
        <taxon>Malvoideae</taxon>
        <taxon>Gossypium</taxon>
    </lineage>
</organism>
<gene>
    <name evidence="1" type="ORF">F383_35384</name>
</gene>
<proteinExistence type="predicted"/>
<accession>A0A0B0N7X8</accession>
<sequence length="33" mass="4013">MPMSQTWSYIHGLARNHIYRCQCPRRGLTREHI</sequence>
<evidence type="ECO:0000313" key="2">
    <source>
        <dbReference type="Proteomes" id="UP000032142"/>
    </source>
</evidence>
<protein>
    <submittedName>
        <fullName evidence="1">Uncharacterized protein</fullName>
    </submittedName>
</protein>
<dbReference type="Proteomes" id="UP000032142">
    <property type="component" value="Unassembled WGS sequence"/>
</dbReference>